<dbReference type="PANTHER" id="PTHR30033:SF1">
    <property type="entry name" value="FLAGELLAR HOOK-ASSOCIATED PROTEIN 1"/>
    <property type="match status" value="1"/>
</dbReference>
<dbReference type="RefSeq" id="WP_043683133.1">
    <property type="nucleotide sequence ID" value="NZ_JACHIB010000002.1"/>
</dbReference>
<proteinExistence type="inferred from homology"/>
<keyword evidence="12" id="KW-0966">Cell projection</keyword>
<dbReference type="GO" id="GO:0005198">
    <property type="term" value="F:structural molecule activity"/>
    <property type="evidence" value="ECO:0007669"/>
    <property type="project" value="UniProtKB-UniRule"/>
</dbReference>
<comment type="subcellular location">
    <subcellularLocation>
        <location evidence="1 7">Bacterial flagellum</location>
    </subcellularLocation>
    <subcellularLocation>
        <location evidence="2 7">Secreted</location>
    </subcellularLocation>
</comment>
<keyword evidence="6 7" id="KW-0975">Bacterial flagellum</keyword>
<keyword evidence="12" id="KW-0282">Flagellum</keyword>
<protein>
    <recommendedName>
        <fullName evidence="4 7">Flagellar hook-associated protein 1</fullName>
        <shortName evidence="7">HAP1</shortName>
    </recommendedName>
</protein>
<dbReference type="Proteomes" id="UP000541136">
    <property type="component" value="Unassembled WGS sequence"/>
</dbReference>
<comment type="caution">
    <text evidence="12">The sequence shown here is derived from an EMBL/GenBank/DDBJ whole genome shotgun (WGS) entry which is preliminary data.</text>
</comment>
<dbReference type="InterPro" id="IPR010930">
    <property type="entry name" value="Flg_bb/hook_C_dom"/>
</dbReference>
<dbReference type="SUPFAM" id="SSF64518">
    <property type="entry name" value="Phase 1 flagellin"/>
    <property type="match status" value="1"/>
</dbReference>
<dbReference type="PRINTS" id="PR01005">
    <property type="entry name" value="FLGHOOKAP1"/>
</dbReference>
<dbReference type="PANTHER" id="PTHR30033">
    <property type="entry name" value="FLAGELLAR HOOK-ASSOCIATED PROTEIN 1"/>
    <property type="match status" value="1"/>
</dbReference>
<evidence type="ECO:0000259" key="11">
    <source>
        <dbReference type="Pfam" id="PF22638"/>
    </source>
</evidence>
<keyword evidence="12" id="KW-0969">Cilium</keyword>
<keyword evidence="5 7" id="KW-0964">Secreted</keyword>
<feature type="domain" description="Flagellar hook-associated protein 1 D2-like" evidence="10">
    <location>
        <begin position="340"/>
        <end position="420"/>
    </location>
</feature>
<accession>A0A7W9TLM0</accession>
<feature type="coiled-coil region" evidence="8">
    <location>
        <begin position="161"/>
        <end position="188"/>
    </location>
</feature>
<dbReference type="InterPro" id="IPR049119">
    <property type="entry name" value="FlgK_D2-like"/>
</dbReference>
<dbReference type="GO" id="GO:0009424">
    <property type="term" value="C:bacterial-type flagellum hook"/>
    <property type="evidence" value="ECO:0007669"/>
    <property type="project" value="UniProtKB-UniRule"/>
</dbReference>
<dbReference type="EMBL" id="JACHIB010000002">
    <property type="protein sequence ID" value="MBB6082396.1"/>
    <property type="molecule type" value="Genomic_DNA"/>
</dbReference>
<organism evidence="12 13">
    <name type="scientific">Castellaniella defragrans</name>
    <name type="common">Alcaligenes defragrans</name>
    <dbReference type="NCBI Taxonomy" id="75697"/>
    <lineage>
        <taxon>Bacteria</taxon>
        <taxon>Pseudomonadati</taxon>
        <taxon>Pseudomonadota</taxon>
        <taxon>Betaproteobacteria</taxon>
        <taxon>Burkholderiales</taxon>
        <taxon>Alcaligenaceae</taxon>
        <taxon>Castellaniella</taxon>
    </lineage>
</organism>
<evidence type="ECO:0000259" key="9">
    <source>
        <dbReference type="Pfam" id="PF06429"/>
    </source>
</evidence>
<evidence type="ECO:0000256" key="8">
    <source>
        <dbReference type="SAM" id="Coils"/>
    </source>
</evidence>
<evidence type="ECO:0000313" key="13">
    <source>
        <dbReference type="Proteomes" id="UP000541136"/>
    </source>
</evidence>
<dbReference type="AlphaFoldDB" id="A0A7W9TLM0"/>
<dbReference type="Pfam" id="PF06429">
    <property type="entry name" value="Flg_bbr_C"/>
    <property type="match status" value="1"/>
</dbReference>
<sequence>MNLENLGKAGLLVAQNRLQTAGHNINNAATAGYSRQTVLSETAGAMSTSAGWIGRGVQAVSVQRSYDNFLQNQLATSLMRGAALKAYGDQISQINNLVADRTVGISPAIQKFFDSLDAVASAPADVAARQELIGQANSLAAQLRDANAFIDNQRINVNTQIDTTVSQINSYLDRIQDLNRQITTAKATNPSQPPNDLLDQRDQLVSELGQLIDIKTYVQEDRVNITVGNGQTVLGGDSVFHLETHPSKADPSRTAVSFTVPGPGGTTIPVEMSDTLITGGKLGGLLTFRTDVLDSTQNDLGRIALGISVAINEQHAQGYDLSGTLGGDFFTVGTPKVIGNENNSAAAGTPAATYVPGDLSKITNQDYRIQFDGTNYTITRVPEGTAVTPTAAGTTLSFDGLEIDTAGMTPAAGDSWLIQPTRNAAAAMTVAITDPDKVAAAGEASPGVGAGTANGDNALELAALRSKKVLANGSMGLNEGYSKLVNNVAVKTQANTTAQKAQESLISQNFSAQQAVSGVNLDEEYINLQQFQEQYRAAARLIDTASTLFDTLLALRS</sequence>
<evidence type="ECO:0000256" key="2">
    <source>
        <dbReference type="ARBA" id="ARBA00004613"/>
    </source>
</evidence>
<feature type="domain" description="Flagellar basal-body/hook protein C-terminal" evidence="9">
    <location>
        <begin position="516"/>
        <end position="555"/>
    </location>
</feature>
<keyword evidence="8" id="KW-0175">Coiled coil</keyword>
<dbReference type="NCBIfam" id="TIGR02492">
    <property type="entry name" value="flgK_ends"/>
    <property type="match status" value="1"/>
</dbReference>
<reference evidence="12 13" key="1">
    <citation type="submission" date="2020-08" db="EMBL/GenBank/DDBJ databases">
        <title>Genomic Encyclopedia of Type Strains, Phase IV (KMG-IV): sequencing the most valuable type-strain genomes for metagenomic binning, comparative biology and taxonomic classification.</title>
        <authorList>
            <person name="Goeker M."/>
        </authorList>
    </citation>
    <scope>NUCLEOTIDE SEQUENCE [LARGE SCALE GENOMIC DNA]</scope>
    <source>
        <strain evidence="12 13">DSM 12141</strain>
    </source>
</reference>
<evidence type="ECO:0000256" key="3">
    <source>
        <dbReference type="ARBA" id="ARBA00009677"/>
    </source>
</evidence>
<evidence type="ECO:0000256" key="7">
    <source>
        <dbReference type="RuleBase" id="RU362065"/>
    </source>
</evidence>
<dbReference type="Pfam" id="PF22638">
    <property type="entry name" value="FlgK_D1"/>
    <property type="match status" value="1"/>
</dbReference>
<dbReference type="GO" id="GO:0044780">
    <property type="term" value="P:bacterial-type flagellum assembly"/>
    <property type="evidence" value="ECO:0007669"/>
    <property type="project" value="InterPro"/>
</dbReference>
<evidence type="ECO:0000256" key="5">
    <source>
        <dbReference type="ARBA" id="ARBA00022525"/>
    </source>
</evidence>
<dbReference type="InterPro" id="IPR053927">
    <property type="entry name" value="FlgK_helical"/>
</dbReference>
<evidence type="ECO:0000256" key="1">
    <source>
        <dbReference type="ARBA" id="ARBA00004365"/>
    </source>
</evidence>
<evidence type="ECO:0000256" key="4">
    <source>
        <dbReference type="ARBA" id="ARBA00016244"/>
    </source>
</evidence>
<evidence type="ECO:0000256" key="6">
    <source>
        <dbReference type="ARBA" id="ARBA00023143"/>
    </source>
</evidence>
<evidence type="ECO:0000313" key="12">
    <source>
        <dbReference type="EMBL" id="MBB6082396.1"/>
    </source>
</evidence>
<evidence type="ECO:0000259" key="10">
    <source>
        <dbReference type="Pfam" id="PF21158"/>
    </source>
</evidence>
<dbReference type="InterPro" id="IPR002371">
    <property type="entry name" value="FlgK"/>
</dbReference>
<dbReference type="GO" id="GO:0005576">
    <property type="term" value="C:extracellular region"/>
    <property type="evidence" value="ECO:0007669"/>
    <property type="project" value="UniProtKB-SubCell"/>
</dbReference>
<gene>
    <name evidence="7" type="primary">flgK</name>
    <name evidence="12" type="ORF">HNR28_000416</name>
</gene>
<dbReference type="Pfam" id="PF21158">
    <property type="entry name" value="flgK_1st_1"/>
    <property type="match status" value="1"/>
</dbReference>
<name>A0A7W9TLM0_CASDE</name>
<comment type="similarity">
    <text evidence="3 7">Belongs to the flagella basal body rod proteins family.</text>
</comment>
<feature type="domain" description="Flagellar hook-associated protein FlgK helical" evidence="11">
    <location>
        <begin position="91"/>
        <end position="330"/>
    </location>
</feature>